<dbReference type="InterPro" id="IPR023173">
    <property type="entry name" value="NADPH_Cyt_P450_Rdtase_alpha"/>
</dbReference>
<dbReference type="EMBL" id="JBHFFA010000002">
    <property type="protein sequence ID" value="KAL2641396.1"/>
    <property type="molecule type" value="Genomic_DNA"/>
</dbReference>
<dbReference type="InterPro" id="IPR003097">
    <property type="entry name" value="CysJ-like_FAD-binding"/>
</dbReference>
<evidence type="ECO:0000259" key="7">
    <source>
        <dbReference type="PROSITE" id="PS51384"/>
    </source>
</evidence>
<dbReference type="InterPro" id="IPR029039">
    <property type="entry name" value="Flavoprotein-like_sf"/>
</dbReference>
<comment type="cofactor">
    <cofactor evidence="1">
        <name>FMN</name>
        <dbReference type="ChEBI" id="CHEBI:58210"/>
    </cofactor>
</comment>
<comment type="cofactor">
    <cofactor evidence="2">
        <name>FAD</name>
        <dbReference type="ChEBI" id="CHEBI:57692"/>
    </cofactor>
</comment>
<dbReference type="GO" id="GO:0016491">
    <property type="term" value="F:oxidoreductase activity"/>
    <property type="evidence" value="ECO:0007669"/>
    <property type="project" value="UniProtKB-KW"/>
</dbReference>
<dbReference type="PANTHER" id="PTHR19384:SF17">
    <property type="entry name" value="NADPH--CYTOCHROME P450 REDUCTASE"/>
    <property type="match status" value="1"/>
</dbReference>
<keyword evidence="4" id="KW-0274">FAD</keyword>
<evidence type="ECO:0000256" key="1">
    <source>
        <dbReference type="ARBA" id="ARBA00001917"/>
    </source>
</evidence>
<dbReference type="PRINTS" id="PR00371">
    <property type="entry name" value="FPNCR"/>
</dbReference>
<keyword evidence="5" id="KW-0521">NADP</keyword>
<dbReference type="SUPFAM" id="SSF63380">
    <property type="entry name" value="Riboflavin synthase domain-like"/>
    <property type="match status" value="1"/>
</dbReference>
<evidence type="ECO:0000256" key="5">
    <source>
        <dbReference type="ARBA" id="ARBA00022857"/>
    </source>
</evidence>
<dbReference type="Proteomes" id="UP001605036">
    <property type="component" value="Unassembled WGS sequence"/>
</dbReference>
<keyword evidence="9" id="KW-1185">Reference proteome</keyword>
<gene>
    <name evidence="8" type="ORF">R1flu_008983</name>
</gene>
<feature type="domain" description="FAD-binding FR-type" evidence="7">
    <location>
        <begin position="78"/>
        <end position="326"/>
    </location>
</feature>
<keyword evidence="6" id="KW-0560">Oxidoreductase</keyword>
<organism evidence="8 9">
    <name type="scientific">Riccia fluitans</name>
    <dbReference type="NCBI Taxonomy" id="41844"/>
    <lineage>
        <taxon>Eukaryota</taxon>
        <taxon>Viridiplantae</taxon>
        <taxon>Streptophyta</taxon>
        <taxon>Embryophyta</taxon>
        <taxon>Marchantiophyta</taxon>
        <taxon>Marchantiopsida</taxon>
        <taxon>Marchantiidae</taxon>
        <taxon>Marchantiales</taxon>
        <taxon>Ricciaceae</taxon>
        <taxon>Riccia</taxon>
    </lineage>
</organism>
<protein>
    <recommendedName>
        <fullName evidence="7">FAD-binding FR-type domain-containing protein</fullName>
    </recommendedName>
</protein>
<comment type="caution">
    <text evidence="8">The sequence shown here is derived from an EMBL/GenBank/DDBJ whole genome shotgun (WGS) entry which is preliminary data.</text>
</comment>
<dbReference type="PROSITE" id="PS51384">
    <property type="entry name" value="FAD_FR"/>
    <property type="match status" value="1"/>
</dbReference>
<reference evidence="8 9" key="1">
    <citation type="submission" date="2024-09" db="EMBL/GenBank/DDBJ databases">
        <title>Chromosome-scale assembly of Riccia fluitans.</title>
        <authorList>
            <person name="Paukszto L."/>
            <person name="Sawicki J."/>
            <person name="Karawczyk K."/>
            <person name="Piernik-Szablinska J."/>
            <person name="Szczecinska M."/>
            <person name="Mazdziarz M."/>
        </authorList>
    </citation>
    <scope>NUCLEOTIDE SEQUENCE [LARGE SCALE GENOMIC DNA]</scope>
    <source>
        <strain evidence="8">Rf_01</strain>
        <tissue evidence="8">Aerial parts of the thallus</tissue>
    </source>
</reference>
<dbReference type="Gene3D" id="3.40.50.360">
    <property type="match status" value="1"/>
</dbReference>
<dbReference type="Gene3D" id="2.40.30.10">
    <property type="entry name" value="Translation factors"/>
    <property type="match status" value="1"/>
</dbReference>
<dbReference type="InterPro" id="IPR001709">
    <property type="entry name" value="Flavoprot_Pyr_Nucl_cyt_Rdtase"/>
</dbReference>
<dbReference type="InterPro" id="IPR017927">
    <property type="entry name" value="FAD-bd_FR_type"/>
</dbReference>
<dbReference type="Pfam" id="PF00667">
    <property type="entry name" value="FAD_binding_1"/>
    <property type="match status" value="1"/>
</dbReference>
<dbReference type="InterPro" id="IPR017938">
    <property type="entry name" value="Riboflavin_synthase-like_b-brl"/>
</dbReference>
<proteinExistence type="predicted"/>
<evidence type="ECO:0000313" key="9">
    <source>
        <dbReference type="Proteomes" id="UP001605036"/>
    </source>
</evidence>
<evidence type="ECO:0000313" key="8">
    <source>
        <dbReference type="EMBL" id="KAL2641396.1"/>
    </source>
</evidence>
<dbReference type="AlphaFoldDB" id="A0ABD1Z0S4"/>
<evidence type="ECO:0000256" key="4">
    <source>
        <dbReference type="ARBA" id="ARBA00022827"/>
    </source>
</evidence>
<evidence type="ECO:0000256" key="6">
    <source>
        <dbReference type="ARBA" id="ARBA00023002"/>
    </source>
</evidence>
<dbReference type="PANTHER" id="PTHR19384">
    <property type="entry name" value="NITRIC OXIDE SYNTHASE-RELATED"/>
    <property type="match status" value="1"/>
</dbReference>
<dbReference type="Gene3D" id="1.20.990.10">
    <property type="entry name" value="NADPH-cytochrome p450 Reductase, Chain A, domain 3"/>
    <property type="match status" value="1"/>
</dbReference>
<accession>A0ABD1Z0S4</accession>
<evidence type="ECO:0000256" key="3">
    <source>
        <dbReference type="ARBA" id="ARBA00022630"/>
    </source>
</evidence>
<sequence length="367" mass="40994">MVSSAFVPVNNFPPVFLLLVSGVGKVVDERLSVFGAKRLVELGLGEDNKYQDADFYAWKERLWPILDAILQHDAGILPNTNSIYIPEHKVEIHEPGTKLFERRIGQFMMLKIRESTGLKYQTGDHVAIYAENHKEYVEEASKLLGQPLDLIFSLHDHRDESLSFPFPGSFTLEAALSRYSDFLSPPKKSELMVLAACASVKEEGDRLRLLASPSGRQEFIDYILDSKRTLLEVMSDFPSVKVPPGVLLRSSVTCLEPRFYSISSSPNSAPGRIHVTYALILGTSASGKVFRGVSFTWMKNASPGEEGPAKASWALVYVQTSNFWLPLDPKAPLVMVGPSAGLAPSRESCTERLRDFIKWHGMYIKHF</sequence>
<evidence type="ECO:0000256" key="2">
    <source>
        <dbReference type="ARBA" id="ARBA00001974"/>
    </source>
</evidence>
<name>A0ABD1Z0S4_9MARC</name>
<dbReference type="SUPFAM" id="SSF52218">
    <property type="entry name" value="Flavoproteins"/>
    <property type="match status" value="1"/>
</dbReference>
<keyword evidence="3" id="KW-0285">Flavoprotein</keyword>